<sequence length="92" mass="9596">MPADDLAPGCYVKPPKNRDVRLAAVAGKLARLHDARWAHISSGLMADGGSARNHPDAYGGGPLGLHGRTAKNDNDRSSSTSSGILHALVSRL</sequence>
<reference evidence="2 3" key="1">
    <citation type="submission" date="2019-03" db="EMBL/GenBank/DDBJ databases">
        <title>First draft genome of Liparis tanakae, snailfish: a comprehensive survey of snailfish specific genes.</title>
        <authorList>
            <person name="Kim W."/>
            <person name="Song I."/>
            <person name="Jeong J.-H."/>
            <person name="Kim D."/>
            <person name="Kim S."/>
            <person name="Ryu S."/>
            <person name="Song J.Y."/>
            <person name="Lee S.K."/>
        </authorList>
    </citation>
    <scope>NUCLEOTIDE SEQUENCE [LARGE SCALE GENOMIC DNA]</scope>
    <source>
        <tissue evidence="2">Muscle</tissue>
    </source>
</reference>
<dbReference type="Proteomes" id="UP000314294">
    <property type="component" value="Unassembled WGS sequence"/>
</dbReference>
<evidence type="ECO:0000256" key="1">
    <source>
        <dbReference type="SAM" id="MobiDB-lite"/>
    </source>
</evidence>
<evidence type="ECO:0000313" key="3">
    <source>
        <dbReference type="Proteomes" id="UP000314294"/>
    </source>
</evidence>
<dbReference type="AlphaFoldDB" id="A0A4Z2FIW4"/>
<organism evidence="2 3">
    <name type="scientific">Liparis tanakae</name>
    <name type="common">Tanaka's snailfish</name>
    <dbReference type="NCBI Taxonomy" id="230148"/>
    <lineage>
        <taxon>Eukaryota</taxon>
        <taxon>Metazoa</taxon>
        <taxon>Chordata</taxon>
        <taxon>Craniata</taxon>
        <taxon>Vertebrata</taxon>
        <taxon>Euteleostomi</taxon>
        <taxon>Actinopterygii</taxon>
        <taxon>Neopterygii</taxon>
        <taxon>Teleostei</taxon>
        <taxon>Neoteleostei</taxon>
        <taxon>Acanthomorphata</taxon>
        <taxon>Eupercaria</taxon>
        <taxon>Perciformes</taxon>
        <taxon>Cottioidei</taxon>
        <taxon>Cottales</taxon>
        <taxon>Liparidae</taxon>
        <taxon>Liparis</taxon>
    </lineage>
</organism>
<dbReference type="EMBL" id="SRLO01001131">
    <property type="protein sequence ID" value="TNN41146.1"/>
    <property type="molecule type" value="Genomic_DNA"/>
</dbReference>
<feature type="region of interest" description="Disordered" evidence="1">
    <location>
        <begin position="45"/>
        <end position="92"/>
    </location>
</feature>
<name>A0A4Z2FIW4_9TELE</name>
<accession>A0A4Z2FIW4</accession>
<comment type="caution">
    <text evidence="2">The sequence shown here is derived from an EMBL/GenBank/DDBJ whole genome shotgun (WGS) entry which is preliminary data.</text>
</comment>
<gene>
    <name evidence="2" type="ORF">EYF80_048689</name>
</gene>
<evidence type="ECO:0000313" key="2">
    <source>
        <dbReference type="EMBL" id="TNN41146.1"/>
    </source>
</evidence>
<proteinExistence type="predicted"/>
<keyword evidence="3" id="KW-1185">Reference proteome</keyword>
<protein>
    <submittedName>
        <fullName evidence="2">Uncharacterized protein</fullName>
    </submittedName>
</protein>